<dbReference type="PROSITE" id="PS00108">
    <property type="entry name" value="PROTEIN_KINASE_ST"/>
    <property type="match status" value="1"/>
</dbReference>
<dbReference type="SUPFAM" id="SSF56112">
    <property type="entry name" value="Protein kinase-like (PK-like)"/>
    <property type="match status" value="1"/>
</dbReference>
<evidence type="ECO:0000313" key="12">
    <source>
        <dbReference type="Proteomes" id="UP000567179"/>
    </source>
</evidence>
<dbReference type="GO" id="GO:0005524">
    <property type="term" value="F:ATP binding"/>
    <property type="evidence" value="ECO:0007669"/>
    <property type="project" value="UniProtKB-KW"/>
</dbReference>
<accession>A0A8H5BLM0</accession>
<evidence type="ECO:0000256" key="6">
    <source>
        <dbReference type="ARBA" id="ARBA00038999"/>
    </source>
</evidence>
<dbReference type="AlphaFoldDB" id="A0A8H5BLM0"/>
<evidence type="ECO:0000256" key="3">
    <source>
        <dbReference type="ARBA" id="ARBA00022777"/>
    </source>
</evidence>
<evidence type="ECO:0000256" key="4">
    <source>
        <dbReference type="ARBA" id="ARBA00022840"/>
    </source>
</evidence>
<feature type="domain" description="Protein kinase" evidence="10">
    <location>
        <begin position="11"/>
        <end position="317"/>
    </location>
</feature>
<dbReference type="SMART" id="SM00220">
    <property type="entry name" value="S_TKc"/>
    <property type="match status" value="1"/>
</dbReference>
<reference evidence="11 12" key="1">
    <citation type="journal article" date="2020" name="ISME J.">
        <title>Uncovering the hidden diversity of litter-decomposition mechanisms in mushroom-forming fungi.</title>
        <authorList>
            <person name="Floudas D."/>
            <person name="Bentzer J."/>
            <person name="Ahren D."/>
            <person name="Johansson T."/>
            <person name="Persson P."/>
            <person name="Tunlid A."/>
        </authorList>
    </citation>
    <scope>NUCLEOTIDE SEQUENCE [LARGE SCALE GENOMIC DNA]</scope>
    <source>
        <strain evidence="11 12">CBS 101986</strain>
    </source>
</reference>
<dbReference type="OrthoDB" id="10252171at2759"/>
<keyword evidence="3" id="KW-0418">Kinase</keyword>
<dbReference type="PANTHER" id="PTHR48013">
    <property type="entry name" value="DUAL SPECIFICITY MITOGEN-ACTIVATED PROTEIN KINASE KINASE 5-RELATED"/>
    <property type="match status" value="1"/>
</dbReference>
<evidence type="ECO:0000256" key="9">
    <source>
        <dbReference type="ARBA" id="ARBA00051693"/>
    </source>
</evidence>
<dbReference type="InterPro" id="IPR008271">
    <property type="entry name" value="Ser/Thr_kinase_AS"/>
</dbReference>
<comment type="caution">
    <text evidence="11">The sequence shown here is derived from an EMBL/GenBank/DDBJ whole genome shotgun (WGS) entry which is preliminary data.</text>
</comment>
<dbReference type="EMBL" id="JAACJJ010000015">
    <property type="protein sequence ID" value="KAF5325416.1"/>
    <property type="molecule type" value="Genomic_DNA"/>
</dbReference>
<evidence type="ECO:0000256" key="8">
    <source>
        <dbReference type="ARBA" id="ARBA00049299"/>
    </source>
</evidence>
<dbReference type="EC" id="2.7.12.2" evidence="6"/>
<dbReference type="InterPro" id="IPR011009">
    <property type="entry name" value="Kinase-like_dom_sf"/>
</dbReference>
<dbReference type="PROSITE" id="PS50011">
    <property type="entry name" value="PROTEIN_KINASE_DOM"/>
    <property type="match status" value="1"/>
</dbReference>
<comment type="similarity">
    <text evidence="5">Belongs to the protein kinase superfamily. STE Ser/Thr protein kinase family. MAP kinase kinase subfamily.</text>
</comment>
<gene>
    <name evidence="11" type="ORF">D9619_009576</name>
</gene>
<evidence type="ECO:0000256" key="7">
    <source>
        <dbReference type="ARBA" id="ARBA00049014"/>
    </source>
</evidence>
<dbReference type="InterPro" id="IPR000719">
    <property type="entry name" value="Prot_kinase_dom"/>
</dbReference>
<evidence type="ECO:0000256" key="5">
    <source>
        <dbReference type="ARBA" id="ARBA00038035"/>
    </source>
</evidence>
<sequence>MPVPTLPRDHEWEVSPLCEGGFGQIYVTRHPKEGKLLIMKVTEIPLDKDAMWVPRMEYEALKRVQKCPNANHHVVEQPDLGRDNMWWSEEHARIFLLFNFYPRNLEQLWKEKGDLACQPAHLQTIIYDVVCGLDYLHSIKIIHKDIKPENIFVDRHGMYKIGDLGGALVYGLYDPSIRPPASRDVPDLTTNDPGVRSYNYSAPETVIPIPEKGPDGRDLWTYNDSIDFWSLGMLIYEMVVGSVLPWCQYVADGPDAILISPKQIPHIMKHVLKSHSCDSEIFNFVMKACHPRGSARLRRERAMAIVEDWPPYTDPFANRFSIADPKLPPRPTTEVSLPNFMLGKDNLKQINENRIKAQQFKHLLKSARVDIPERSAYRYRRSEIRP</sequence>
<keyword evidence="2" id="KW-0547">Nucleotide-binding</keyword>
<dbReference type="Proteomes" id="UP000567179">
    <property type="component" value="Unassembled WGS sequence"/>
</dbReference>
<name>A0A8H5BLM0_9AGAR</name>
<dbReference type="Pfam" id="PF00069">
    <property type="entry name" value="Pkinase"/>
    <property type="match status" value="1"/>
</dbReference>
<evidence type="ECO:0000313" key="11">
    <source>
        <dbReference type="EMBL" id="KAF5325416.1"/>
    </source>
</evidence>
<comment type="catalytic activity">
    <reaction evidence="9">
        <text>L-tyrosyl-[protein] + ATP = O-phospho-L-tyrosyl-[protein] + ADP + H(+)</text>
        <dbReference type="Rhea" id="RHEA:10596"/>
        <dbReference type="Rhea" id="RHEA-COMP:10136"/>
        <dbReference type="Rhea" id="RHEA-COMP:20101"/>
        <dbReference type="ChEBI" id="CHEBI:15378"/>
        <dbReference type="ChEBI" id="CHEBI:30616"/>
        <dbReference type="ChEBI" id="CHEBI:46858"/>
        <dbReference type="ChEBI" id="CHEBI:61978"/>
        <dbReference type="ChEBI" id="CHEBI:456216"/>
        <dbReference type="EC" id="2.7.12.2"/>
    </reaction>
</comment>
<organism evidence="11 12">
    <name type="scientific">Psilocybe cf. subviscida</name>
    <dbReference type="NCBI Taxonomy" id="2480587"/>
    <lineage>
        <taxon>Eukaryota</taxon>
        <taxon>Fungi</taxon>
        <taxon>Dikarya</taxon>
        <taxon>Basidiomycota</taxon>
        <taxon>Agaricomycotina</taxon>
        <taxon>Agaricomycetes</taxon>
        <taxon>Agaricomycetidae</taxon>
        <taxon>Agaricales</taxon>
        <taxon>Agaricineae</taxon>
        <taxon>Strophariaceae</taxon>
        <taxon>Psilocybe</taxon>
    </lineage>
</organism>
<comment type="catalytic activity">
    <reaction evidence="8">
        <text>L-threonyl-[protein] + ATP = O-phospho-L-threonyl-[protein] + ADP + H(+)</text>
        <dbReference type="Rhea" id="RHEA:46608"/>
        <dbReference type="Rhea" id="RHEA-COMP:11060"/>
        <dbReference type="Rhea" id="RHEA-COMP:11605"/>
        <dbReference type="ChEBI" id="CHEBI:15378"/>
        <dbReference type="ChEBI" id="CHEBI:30013"/>
        <dbReference type="ChEBI" id="CHEBI:30616"/>
        <dbReference type="ChEBI" id="CHEBI:61977"/>
        <dbReference type="ChEBI" id="CHEBI:456216"/>
        <dbReference type="EC" id="2.7.12.2"/>
    </reaction>
</comment>
<proteinExistence type="inferred from homology"/>
<evidence type="ECO:0000259" key="10">
    <source>
        <dbReference type="PROSITE" id="PS50011"/>
    </source>
</evidence>
<keyword evidence="4" id="KW-0067">ATP-binding</keyword>
<comment type="catalytic activity">
    <reaction evidence="7">
        <text>L-seryl-[protein] + ATP = O-phospho-L-seryl-[protein] + ADP + H(+)</text>
        <dbReference type="Rhea" id="RHEA:17989"/>
        <dbReference type="Rhea" id="RHEA-COMP:9863"/>
        <dbReference type="Rhea" id="RHEA-COMP:11604"/>
        <dbReference type="ChEBI" id="CHEBI:15378"/>
        <dbReference type="ChEBI" id="CHEBI:29999"/>
        <dbReference type="ChEBI" id="CHEBI:30616"/>
        <dbReference type="ChEBI" id="CHEBI:83421"/>
        <dbReference type="ChEBI" id="CHEBI:456216"/>
        <dbReference type="EC" id="2.7.12.2"/>
    </reaction>
</comment>
<dbReference type="Gene3D" id="1.10.510.10">
    <property type="entry name" value="Transferase(Phosphotransferase) domain 1"/>
    <property type="match status" value="1"/>
</dbReference>
<keyword evidence="12" id="KW-1185">Reference proteome</keyword>
<dbReference type="CDD" id="cd00180">
    <property type="entry name" value="PKc"/>
    <property type="match status" value="1"/>
</dbReference>
<evidence type="ECO:0000256" key="1">
    <source>
        <dbReference type="ARBA" id="ARBA00022679"/>
    </source>
</evidence>
<keyword evidence="1" id="KW-0808">Transferase</keyword>
<protein>
    <recommendedName>
        <fullName evidence="6">mitogen-activated protein kinase kinase</fullName>
        <ecNumber evidence="6">2.7.12.2</ecNumber>
    </recommendedName>
</protein>
<evidence type="ECO:0000256" key="2">
    <source>
        <dbReference type="ARBA" id="ARBA00022741"/>
    </source>
</evidence>
<dbReference type="PANTHER" id="PTHR48013:SF9">
    <property type="entry name" value="DUAL SPECIFICITY MITOGEN-ACTIVATED PROTEIN KINASE KINASE 5"/>
    <property type="match status" value="1"/>
</dbReference>
<dbReference type="GO" id="GO:0004708">
    <property type="term" value="F:MAP kinase kinase activity"/>
    <property type="evidence" value="ECO:0007669"/>
    <property type="project" value="UniProtKB-EC"/>
</dbReference>